<feature type="region of interest" description="Disordered" evidence="1">
    <location>
        <begin position="85"/>
        <end position="109"/>
    </location>
</feature>
<evidence type="ECO:0000256" key="1">
    <source>
        <dbReference type="SAM" id="MobiDB-lite"/>
    </source>
</evidence>
<accession>A0A9Q1LMH1</accession>
<dbReference type="EMBL" id="JAJAGQ010000017">
    <property type="protein sequence ID" value="KAJ8538379.1"/>
    <property type="molecule type" value="Genomic_DNA"/>
</dbReference>
<name>A0A9Q1LMH1_9SOLA</name>
<evidence type="ECO:0000313" key="3">
    <source>
        <dbReference type="Proteomes" id="UP001152561"/>
    </source>
</evidence>
<dbReference type="AlphaFoldDB" id="A0A9Q1LMH1"/>
<proteinExistence type="predicted"/>
<keyword evidence="3" id="KW-1185">Reference proteome</keyword>
<evidence type="ECO:0000313" key="2">
    <source>
        <dbReference type="EMBL" id="KAJ8538379.1"/>
    </source>
</evidence>
<sequence length="186" mass="20690">MYGIEWNALNINLEDDVANLNDDPFPQNATNMTLPPEFAGLPLTEEQVRDEILFGLLFIPEVESIIMEEPRFLVTQVLGDDVEYHESDVSDDENDTRQGRHGPASRFESPYGLKSDCNLETVVKHLVAQQNQMMTQHTQMMAQLQQVVMVLSNNVNSGMPTWPNVVMAQGTPKIGQTNSGTGTVLG</sequence>
<reference evidence="3" key="1">
    <citation type="journal article" date="2023" name="Proc. Natl. Acad. Sci. U.S.A.">
        <title>Genomic and structural basis for evolution of tropane alkaloid biosynthesis.</title>
        <authorList>
            <person name="Wanga Y.-J."/>
            <person name="Taina T."/>
            <person name="Yua J.-Y."/>
            <person name="Lia J."/>
            <person name="Xua B."/>
            <person name="Chenc J."/>
            <person name="D'Auriad J.C."/>
            <person name="Huanga J.-P."/>
            <person name="Huanga S.-X."/>
        </authorList>
    </citation>
    <scope>NUCLEOTIDE SEQUENCE [LARGE SCALE GENOMIC DNA]</scope>
    <source>
        <strain evidence="3">cv. KIB-2019</strain>
    </source>
</reference>
<comment type="caution">
    <text evidence="2">The sequence shown here is derived from an EMBL/GenBank/DDBJ whole genome shotgun (WGS) entry which is preliminary data.</text>
</comment>
<organism evidence="2 3">
    <name type="scientific">Anisodus acutangulus</name>
    <dbReference type="NCBI Taxonomy" id="402998"/>
    <lineage>
        <taxon>Eukaryota</taxon>
        <taxon>Viridiplantae</taxon>
        <taxon>Streptophyta</taxon>
        <taxon>Embryophyta</taxon>
        <taxon>Tracheophyta</taxon>
        <taxon>Spermatophyta</taxon>
        <taxon>Magnoliopsida</taxon>
        <taxon>eudicotyledons</taxon>
        <taxon>Gunneridae</taxon>
        <taxon>Pentapetalae</taxon>
        <taxon>asterids</taxon>
        <taxon>lamiids</taxon>
        <taxon>Solanales</taxon>
        <taxon>Solanaceae</taxon>
        <taxon>Solanoideae</taxon>
        <taxon>Hyoscyameae</taxon>
        <taxon>Anisodus</taxon>
    </lineage>
</organism>
<dbReference type="Proteomes" id="UP001152561">
    <property type="component" value="Unassembled WGS sequence"/>
</dbReference>
<protein>
    <submittedName>
        <fullName evidence="2">Uncharacterized protein</fullName>
    </submittedName>
</protein>
<gene>
    <name evidence="2" type="ORF">K7X08_014919</name>
</gene>